<feature type="compositionally biased region" description="Low complexity" evidence="3">
    <location>
        <begin position="203"/>
        <end position="219"/>
    </location>
</feature>
<evidence type="ECO:0000256" key="1">
    <source>
        <dbReference type="ARBA" id="ARBA00011073"/>
    </source>
</evidence>
<feature type="compositionally biased region" description="Pro residues" evidence="3">
    <location>
        <begin position="186"/>
        <end position="195"/>
    </location>
</feature>
<feature type="region of interest" description="Disordered" evidence="3">
    <location>
        <begin position="124"/>
        <end position="300"/>
    </location>
</feature>
<keyword evidence="6" id="KW-1185">Reference proteome</keyword>
<evidence type="ECO:0000259" key="4">
    <source>
        <dbReference type="Pfam" id="PF00082"/>
    </source>
</evidence>
<dbReference type="SUPFAM" id="SSF52743">
    <property type="entry name" value="Subtilisin-like"/>
    <property type="match status" value="1"/>
</dbReference>
<dbReference type="PANTHER" id="PTHR43399">
    <property type="entry name" value="SUBTILISIN-RELATED"/>
    <property type="match status" value="1"/>
</dbReference>
<protein>
    <submittedName>
        <fullName evidence="5">S8 family serine peptidase</fullName>
    </submittedName>
</protein>
<dbReference type="EMBL" id="JBHSQO010000001">
    <property type="protein sequence ID" value="MFC6087666.1"/>
    <property type="molecule type" value="Genomic_DNA"/>
</dbReference>
<evidence type="ECO:0000256" key="2">
    <source>
        <dbReference type="PROSITE-ProRule" id="PRU01240"/>
    </source>
</evidence>
<comment type="caution">
    <text evidence="2">Lacks conserved residue(s) required for the propagation of feature annotation.</text>
</comment>
<name>A0ABW1NXA9_9PSEU</name>
<evidence type="ECO:0000313" key="6">
    <source>
        <dbReference type="Proteomes" id="UP001596220"/>
    </source>
</evidence>
<feature type="domain" description="Peptidase S8/S53" evidence="4">
    <location>
        <begin position="17"/>
        <end position="200"/>
    </location>
</feature>
<evidence type="ECO:0000256" key="3">
    <source>
        <dbReference type="SAM" id="MobiDB-lite"/>
    </source>
</evidence>
<gene>
    <name evidence="5" type="ORF">ACFP3R_00105</name>
</gene>
<comment type="similarity">
    <text evidence="1 2">Belongs to the peptidase S8 family.</text>
</comment>
<proteinExistence type="inferred from homology"/>
<feature type="compositionally biased region" description="Low complexity" evidence="3">
    <location>
        <begin position="159"/>
        <end position="185"/>
    </location>
</feature>
<accession>A0ABW1NXA9</accession>
<sequence length="300" mass="30763">MDGDHPDLAGREVAERNFSAEPDAVDRAGHGTHVAATIAGGGARYRGVAPDARVLDGKVCEASGGCRESAILAGMEWAVEQGADVVNLSLGYQDSPGVDPLEETVNALSARTGALFVVAAGNAGPSPGWTGPTRAPSWRPAATSRCARRWRWTGRRRATTPPSRTSTGPVGPRTSTAPTSSACPTSAPPPSPPAATPSGCPRGATSSCPSSGPTASSACWSDPTWRSPRRARSPWTPGWRNHCASPRRTRPPNPSSARCGSPGASAAGRATSPGSSPSTRAASRRARPSGTSARSCPRTR</sequence>
<dbReference type="Gene3D" id="3.40.50.200">
    <property type="entry name" value="Peptidase S8/S53 domain"/>
    <property type="match status" value="1"/>
</dbReference>
<dbReference type="PROSITE" id="PS51892">
    <property type="entry name" value="SUBTILASE"/>
    <property type="match status" value="1"/>
</dbReference>
<dbReference type="RefSeq" id="WP_380632113.1">
    <property type="nucleotide sequence ID" value="NZ_JBHSQO010000001.1"/>
</dbReference>
<evidence type="ECO:0000313" key="5">
    <source>
        <dbReference type="EMBL" id="MFC6087666.1"/>
    </source>
</evidence>
<dbReference type="InterPro" id="IPR036852">
    <property type="entry name" value="Peptidase_S8/S53_dom_sf"/>
</dbReference>
<dbReference type="Proteomes" id="UP001596220">
    <property type="component" value="Unassembled WGS sequence"/>
</dbReference>
<organism evidence="5 6">
    <name type="scientific">Saccharothrix lopnurensis</name>
    <dbReference type="NCBI Taxonomy" id="1670621"/>
    <lineage>
        <taxon>Bacteria</taxon>
        <taxon>Bacillati</taxon>
        <taxon>Actinomycetota</taxon>
        <taxon>Actinomycetes</taxon>
        <taxon>Pseudonocardiales</taxon>
        <taxon>Pseudonocardiaceae</taxon>
        <taxon>Saccharothrix</taxon>
    </lineage>
</organism>
<dbReference type="PANTHER" id="PTHR43399:SF4">
    <property type="entry name" value="CELL WALL-ASSOCIATED PROTEASE"/>
    <property type="match status" value="1"/>
</dbReference>
<dbReference type="InterPro" id="IPR000209">
    <property type="entry name" value="Peptidase_S8/S53_dom"/>
</dbReference>
<feature type="compositionally biased region" description="Low complexity" evidence="3">
    <location>
        <begin position="288"/>
        <end position="300"/>
    </location>
</feature>
<dbReference type="InterPro" id="IPR051048">
    <property type="entry name" value="Peptidase_S8/S53_subtilisin"/>
</dbReference>
<reference evidence="6" key="1">
    <citation type="journal article" date="2019" name="Int. J. Syst. Evol. Microbiol.">
        <title>The Global Catalogue of Microorganisms (GCM) 10K type strain sequencing project: providing services to taxonomists for standard genome sequencing and annotation.</title>
        <authorList>
            <consortium name="The Broad Institute Genomics Platform"/>
            <consortium name="The Broad Institute Genome Sequencing Center for Infectious Disease"/>
            <person name="Wu L."/>
            <person name="Ma J."/>
        </authorList>
    </citation>
    <scope>NUCLEOTIDE SEQUENCE [LARGE SCALE GENOMIC DNA]</scope>
    <source>
        <strain evidence="6">CGMCC 4.7246</strain>
    </source>
</reference>
<comment type="caution">
    <text evidence="5">The sequence shown here is derived from an EMBL/GenBank/DDBJ whole genome shotgun (WGS) entry which is preliminary data.</text>
</comment>
<dbReference type="Pfam" id="PF00082">
    <property type="entry name" value="Peptidase_S8"/>
    <property type="match status" value="1"/>
</dbReference>
<feature type="compositionally biased region" description="Low complexity" evidence="3">
    <location>
        <begin position="255"/>
        <end position="281"/>
    </location>
</feature>
<feature type="compositionally biased region" description="Basic residues" evidence="3">
    <location>
        <begin position="146"/>
        <end position="158"/>
    </location>
</feature>